<name>A0A3M2S4I2_9HYPO</name>
<comment type="caution">
    <text evidence="1">The sequence shown here is derived from an EMBL/GenBank/DDBJ whole genome shotgun (WGS) entry which is preliminary data.</text>
</comment>
<dbReference type="Proteomes" id="UP000277212">
    <property type="component" value="Unassembled WGS sequence"/>
</dbReference>
<proteinExistence type="predicted"/>
<dbReference type="OrthoDB" id="4424523at2759"/>
<dbReference type="EMBL" id="NKUJ01000136">
    <property type="protein sequence ID" value="RMJ12438.1"/>
    <property type="molecule type" value="Genomic_DNA"/>
</dbReference>
<reference evidence="1 2" key="1">
    <citation type="submission" date="2017-06" db="EMBL/GenBank/DDBJ databases">
        <title>Comparative genomic analysis of Ambrosia Fusariam Clade fungi.</title>
        <authorList>
            <person name="Stajich J.E."/>
            <person name="Carrillo J."/>
            <person name="Kijimoto T."/>
            <person name="Eskalen A."/>
            <person name="O'Donnell K."/>
            <person name="Kasson M."/>
        </authorList>
    </citation>
    <scope>NUCLEOTIDE SEQUENCE [LARGE SCALE GENOMIC DNA]</scope>
    <source>
        <strain evidence="1">UCR3666</strain>
    </source>
</reference>
<dbReference type="AlphaFoldDB" id="A0A3M2S4I2"/>
<gene>
    <name evidence="1" type="ORF">CDV36_007896</name>
</gene>
<sequence>MRPIPRPAWMANYLTAVPRVISSIRQHPPGVEPTLQSIPQINWAMLGVEPLASIIQHLQEDGFRSWGFAIYRCAYANDSQWASYLEFLKEAVREELEFSELDTLLWKHLEWTIIEDPKDLDGASKQHVRERFSDWAAARSVERDGPGADDPWLRNRPRFKYCIYVDQRCLDTVDQYQAWVEQGAIGVPKKVVCAILDRTSRPSGRGRNGYPSVEGCTKMDTGWMYTDVSVLSGVYDRLSFEELSEHDYERPPAVWPLGDPMPFDP</sequence>
<evidence type="ECO:0000313" key="2">
    <source>
        <dbReference type="Proteomes" id="UP000277212"/>
    </source>
</evidence>
<organism evidence="1 2">
    <name type="scientific">Fusarium kuroshium</name>
    <dbReference type="NCBI Taxonomy" id="2010991"/>
    <lineage>
        <taxon>Eukaryota</taxon>
        <taxon>Fungi</taxon>
        <taxon>Dikarya</taxon>
        <taxon>Ascomycota</taxon>
        <taxon>Pezizomycotina</taxon>
        <taxon>Sordariomycetes</taxon>
        <taxon>Hypocreomycetidae</taxon>
        <taxon>Hypocreales</taxon>
        <taxon>Nectriaceae</taxon>
        <taxon>Fusarium</taxon>
        <taxon>Fusarium solani species complex</taxon>
    </lineage>
</organism>
<accession>A0A3M2S4I2</accession>
<keyword evidence="2" id="KW-1185">Reference proteome</keyword>
<evidence type="ECO:0000313" key="1">
    <source>
        <dbReference type="EMBL" id="RMJ12438.1"/>
    </source>
</evidence>
<protein>
    <submittedName>
        <fullName evidence="1">Uncharacterized protein</fullName>
    </submittedName>
</protein>
<dbReference type="STRING" id="2010991.A0A3M2S4I2"/>